<dbReference type="RefSeq" id="WP_066128457.1">
    <property type="nucleotide sequence ID" value="NZ_KQ959854.1"/>
</dbReference>
<evidence type="ECO:0000256" key="3">
    <source>
        <dbReference type="ARBA" id="ARBA00022676"/>
    </source>
</evidence>
<dbReference type="SUPFAM" id="SSF56601">
    <property type="entry name" value="beta-lactamase/transpeptidase-like"/>
    <property type="match status" value="1"/>
</dbReference>
<keyword evidence="4" id="KW-0808">Transferase</keyword>
<keyword evidence="1" id="KW-0121">Carboxypeptidase</keyword>
<name>A0ABR5TNL6_9BACL</name>
<comment type="catalytic activity">
    <reaction evidence="8">
        <text>[GlcNAc-(1-&gt;4)-Mur2Ac(oyl-L-Ala-gamma-D-Glu-L-Lys-D-Ala-D-Ala)](n)-di-trans,octa-cis-undecaprenyl diphosphate + beta-D-GlcNAc-(1-&gt;4)-Mur2Ac(oyl-L-Ala-gamma-D-Glu-L-Lys-D-Ala-D-Ala)-di-trans,octa-cis-undecaprenyl diphosphate = [GlcNAc-(1-&gt;4)-Mur2Ac(oyl-L-Ala-gamma-D-Glu-L-Lys-D-Ala-D-Ala)](n+1)-di-trans,octa-cis-undecaprenyl diphosphate + di-trans,octa-cis-undecaprenyl diphosphate + H(+)</text>
        <dbReference type="Rhea" id="RHEA:23708"/>
        <dbReference type="Rhea" id="RHEA-COMP:9602"/>
        <dbReference type="Rhea" id="RHEA-COMP:9603"/>
        <dbReference type="ChEBI" id="CHEBI:15378"/>
        <dbReference type="ChEBI" id="CHEBI:58405"/>
        <dbReference type="ChEBI" id="CHEBI:60033"/>
        <dbReference type="ChEBI" id="CHEBI:78435"/>
        <dbReference type="EC" id="2.4.99.28"/>
    </reaction>
</comment>
<dbReference type="InterPro" id="IPR001264">
    <property type="entry name" value="Glyco_trans_51"/>
</dbReference>
<comment type="catalytic activity">
    <reaction evidence="7">
        <text>Preferential cleavage: (Ac)2-L-Lys-D-Ala-|-D-Ala. Also transpeptidation of peptidyl-alanyl moieties that are N-acyl substituents of D-alanine.</text>
        <dbReference type="EC" id="3.4.16.4"/>
    </reaction>
</comment>
<keyword evidence="9" id="KW-0472">Membrane</keyword>
<evidence type="ECO:0000256" key="8">
    <source>
        <dbReference type="ARBA" id="ARBA00049902"/>
    </source>
</evidence>
<evidence type="ECO:0000256" key="4">
    <source>
        <dbReference type="ARBA" id="ARBA00022679"/>
    </source>
</evidence>
<proteinExistence type="predicted"/>
<dbReference type="InterPro" id="IPR050396">
    <property type="entry name" value="Glycosyltr_51/Transpeptidase"/>
</dbReference>
<dbReference type="InterPro" id="IPR023346">
    <property type="entry name" value="Lysozyme-like_dom_sf"/>
</dbReference>
<feature type="domain" description="Penicillin-binding protein transpeptidase" evidence="10">
    <location>
        <begin position="335"/>
        <end position="622"/>
    </location>
</feature>
<keyword evidence="3" id="KW-0328">Glycosyltransferase</keyword>
<dbReference type="PANTHER" id="PTHR32282:SF29">
    <property type="entry name" value="PENICILLIN-BINDING PROTEIN 1A"/>
    <property type="match status" value="1"/>
</dbReference>
<evidence type="ECO:0000256" key="2">
    <source>
        <dbReference type="ARBA" id="ARBA00022670"/>
    </source>
</evidence>
<evidence type="ECO:0000313" key="13">
    <source>
        <dbReference type="Proteomes" id="UP000070467"/>
    </source>
</evidence>
<dbReference type="InterPro" id="IPR012338">
    <property type="entry name" value="Beta-lactam/transpept-like"/>
</dbReference>
<protein>
    <submittedName>
        <fullName evidence="12">Penicillin-binding protein, 1A family</fullName>
    </submittedName>
</protein>
<feature type="domain" description="Glycosyl transferase family 51" evidence="11">
    <location>
        <begin position="65"/>
        <end position="233"/>
    </location>
</feature>
<dbReference type="Pfam" id="PF00912">
    <property type="entry name" value="Transgly"/>
    <property type="match status" value="1"/>
</dbReference>
<dbReference type="InterPro" id="IPR036950">
    <property type="entry name" value="PBP_transglycosylase"/>
</dbReference>
<evidence type="ECO:0000256" key="1">
    <source>
        <dbReference type="ARBA" id="ARBA00022645"/>
    </source>
</evidence>
<keyword evidence="2" id="KW-0645">Protease</keyword>
<keyword evidence="9" id="KW-1133">Transmembrane helix</keyword>
<dbReference type="EMBL" id="LSDB01000001">
    <property type="protein sequence ID" value="KXB59017.1"/>
    <property type="molecule type" value="Genomic_DNA"/>
</dbReference>
<comment type="caution">
    <text evidence="12">The sequence shown here is derived from an EMBL/GenBank/DDBJ whole genome shotgun (WGS) entry which is preliminary data.</text>
</comment>
<dbReference type="InterPro" id="IPR001460">
    <property type="entry name" value="PCN-bd_Tpept"/>
</dbReference>
<accession>A0ABR5TNL6</accession>
<sequence>MNKTKLKGLKIVTIIFFFLMTIGIFILSIFFLIEFYKTPELTKDKLVSNVSTRIYDKNYDIVAIIGAERREYVSINDIPDTVKDAVISIEDTRFYNHVGIDPKRIFKALIVNLISSRHSEGGSTITQQVVKQSFLSSEKSYERKIQELFLALELEKRATKDEILEIYLNKNFYSDNQYGIYTASKYFYNKDLKDLTIPQAALLAGIPQSPVNYNPYDNPEASKKRRDTVLYAMYSNGKISKKQYKEYIEVPINDGLIGKDRSQRMIKNIVNPKYSAYVDFVMKEIKNSEIFKDIENPFSLGLNVYTKLDPALQNSVQTMLDTESKPMIKHPSQAAVTVLETKTGLVEAVGGSKNYKYGDFNFATDSKLQPGSSIKPIIDYAPGIEYFGWDSETKFNDSPYRIAGTNVFVQNWDRRYHGNINMRRALSMSYNVPAIRAFESLGFDRSKYFANKLGINIQANMPTTAIGGSTDTVSPLQMAAAYAAFGNGGIYNKPSAIVKILDRENKELTDFKQKPVQAMNASTAYIMTDILKDVLTYNGTSPYGNVKEYDMAAKSGSTTFDDSVARNLGINVVSATKDSWMIGYTTSFTVSVWQGVDTANTKDKAMNINQASTTQLIFAHIMKLAHGDNIPEKFAKPDTVESNKNIYFATDRNSETDDMYPSTKMDAIYQYKLSKKNRDERK</sequence>
<evidence type="ECO:0000259" key="11">
    <source>
        <dbReference type="Pfam" id="PF00912"/>
    </source>
</evidence>
<evidence type="ECO:0000256" key="9">
    <source>
        <dbReference type="SAM" id="Phobius"/>
    </source>
</evidence>
<keyword evidence="13" id="KW-1185">Reference proteome</keyword>
<reference evidence="12 13" key="1">
    <citation type="submission" date="2016-01" db="EMBL/GenBank/DDBJ databases">
        <authorList>
            <person name="Mitreva M."/>
            <person name="Pepin K.H."/>
            <person name="Mihindukulasuriya K.A."/>
            <person name="Fulton R."/>
            <person name="Fronick C."/>
            <person name="O'Laughlin M."/>
            <person name="Miner T."/>
            <person name="Herter B."/>
            <person name="Rosa B.A."/>
            <person name="Cordes M."/>
            <person name="Tomlinson C."/>
            <person name="Wollam A."/>
            <person name="Palsikar V.B."/>
            <person name="Mardis E.R."/>
            <person name="Wilson R.K."/>
        </authorList>
    </citation>
    <scope>NUCLEOTIDE SEQUENCE [LARGE SCALE GENOMIC DNA]</scope>
    <source>
        <strain evidence="12 13">KA00071</strain>
    </source>
</reference>
<dbReference type="Gene3D" id="3.40.710.10">
    <property type="entry name" value="DD-peptidase/beta-lactamase superfamily"/>
    <property type="match status" value="1"/>
</dbReference>
<dbReference type="Proteomes" id="UP000070467">
    <property type="component" value="Unassembled WGS sequence"/>
</dbReference>
<evidence type="ECO:0000313" key="12">
    <source>
        <dbReference type="EMBL" id="KXB59017.1"/>
    </source>
</evidence>
<dbReference type="NCBIfam" id="TIGR02074">
    <property type="entry name" value="PBP_1a_fam"/>
    <property type="match status" value="1"/>
</dbReference>
<keyword evidence="6" id="KW-0511">Multifunctional enzyme</keyword>
<evidence type="ECO:0000259" key="10">
    <source>
        <dbReference type="Pfam" id="PF00905"/>
    </source>
</evidence>
<keyword evidence="9" id="KW-0812">Transmembrane</keyword>
<organism evidence="12 13">
    <name type="scientific">Gemelliphila asaccharolytica</name>
    <dbReference type="NCBI Taxonomy" id="502393"/>
    <lineage>
        <taxon>Bacteria</taxon>
        <taxon>Bacillati</taxon>
        <taxon>Bacillota</taxon>
        <taxon>Bacilli</taxon>
        <taxon>Bacillales</taxon>
        <taxon>Gemellaceae</taxon>
        <taxon>Gemelliphila</taxon>
    </lineage>
</organism>
<dbReference type="Gene3D" id="1.10.3810.10">
    <property type="entry name" value="Biosynthetic peptidoglycan transglycosylase-like"/>
    <property type="match status" value="1"/>
</dbReference>
<gene>
    <name evidence="12" type="ORF">HMPREF1871_00084</name>
</gene>
<evidence type="ECO:0000256" key="7">
    <source>
        <dbReference type="ARBA" id="ARBA00034000"/>
    </source>
</evidence>
<dbReference type="PANTHER" id="PTHR32282">
    <property type="entry name" value="BINDING PROTEIN TRANSPEPTIDASE, PUTATIVE-RELATED"/>
    <property type="match status" value="1"/>
</dbReference>
<dbReference type="SUPFAM" id="SSF53955">
    <property type="entry name" value="Lysozyme-like"/>
    <property type="match status" value="1"/>
</dbReference>
<dbReference type="Pfam" id="PF00905">
    <property type="entry name" value="Transpeptidase"/>
    <property type="match status" value="1"/>
</dbReference>
<evidence type="ECO:0000256" key="6">
    <source>
        <dbReference type="ARBA" id="ARBA00023268"/>
    </source>
</evidence>
<keyword evidence="5" id="KW-0378">Hydrolase</keyword>
<evidence type="ECO:0000256" key="5">
    <source>
        <dbReference type="ARBA" id="ARBA00022801"/>
    </source>
</evidence>
<feature type="transmembrane region" description="Helical" evidence="9">
    <location>
        <begin position="12"/>
        <end position="33"/>
    </location>
</feature>